<proteinExistence type="predicted"/>
<evidence type="ECO:0000259" key="1">
    <source>
        <dbReference type="Pfam" id="PF00535"/>
    </source>
</evidence>
<organism evidence="2 3">
    <name type="scientific">Tissierella pigra</name>
    <dbReference type="NCBI Taxonomy" id="2607614"/>
    <lineage>
        <taxon>Bacteria</taxon>
        <taxon>Bacillati</taxon>
        <taxon>Bacillota</taxon>
        <taxon>Tissierellia</taxon>
        <taxon>Tissierellales</taxon>
        <taxon>Tissierellaceae</taxon>
        <taxon>Tissierella</taxon>
    </lineage>
</organism>
<accession>A0A6N7XD12</accession>
<dbReference type="Gene3D" id="3.90.550.10">
    <property type="entry name" value="Spore Coat Polysaccharide Biosynthesis Protein SpsA, Chain A"/>
    <property type="match status" value="1"/>
</dbReference>
<sequence length="230" mass="26093">MEEKGRLVCVVPVYNESDLIVNTIESLKKIDLIDEIVVVNDGSQDNTLEVINSLDVSVINLEKNCGKGYAMRKAIETLKYDYIAFIDGDLGESSIQTEKLILPVINGEVDVSIAKFSDRSTMTNTKGGFGIVKRFAKSGIYFFTKKEIDTSLSGQRVYKKQVIEKMNYIPDRYGIEVAMTIQTINNGFSIMEVPVTMNHRYSQRNLQGFIHRGKQFIDILKTFIVMYFRG</sequence>
<feature type="domain" description="Glycosyltransferase 2-like" evidence="1">
    <location>
        <begin position="10"/>
        <end position="165"/>
    </location>
</feature>
<dbReference type="InterPro" id="IPR050256">
    <property type="entry name" value="Glycosyltransferase_2"/>
</dbReference>
<evidence type="ECO:0000313" key="3">
    <source>
        <dbReference type="Proteomes" id="UP000469523"/>
    </source>
</evidence>
<dbReference type="PANTHER" id="PTHR48090:SF7">
    <property type="entry name" value="RFBJ PROTEIN"/>
    <property type="match status" value="1"/>
</dbReference>
<dbReference type="InterPro" id="IPR001173">
    <property type="entry name" value="Glyco_trans_2-like"/>
</dbReference>
<evidence type="ECO:0000313" key="2">
    <source>
        <dbReference type="EMBL" id="MST99910.1"/>
    </source>
</evidence>
<dbReference type="AlphaFoldDB" id="A0A6N7XD12"/>
<dbReference type="SUPFAM" id="SSF53448">
    <property type="entry name" value="Nucleotide-diphospho-sugar transferases"/>
    <property type="match status" value="1"/>
</dbReference>
<gene>
    <name evidence="2" type="ORF">FYJ83_00335</name>
</gene>
<dbReference type="RefSeq" id="WP_154437960.1">
    <property type="nucleotide sequence ID" value="NZ_VUNQ01000001.1"/>
</dbReference>
<name>A0A6N7XD12_9FIRM</name>
<comment type="caution">
    <text evidence="2">The sequence shown here is derived from an EMBL/GenBank/DDBJ whole genome shotgun (WGS) entry which is preliminary data.</text>
</comment>
<keyword evidence="2" id="KW-0808">Transferase</keyword>
<dbReference type="GO" id="GO:0016740">
    <property type="term" value="F:transferase activity"/>
    <property type="evidence" value="ECO:0007669"/>
    <property type="project" value="UniProtKB-KW"/>
</dbReference>
<dbReference type="Proteomes" id="UP000469523">
    <property type="component" value="Unassembled WGS sequence"/>
</dbReference>
<dbReference type="EMBL" id="VUNQ01000001">
    <property type="protein sequence ID" value="MST99910.1"/>
    <property type="molecule type" value="Genomic_DNA"/>
</dbReference>
<reference evidence="2 3" key="1">
    <citation type="submission" date="2019-09" db="EMBL/GenBank/DDBJ databases">
        <title>In-depth cultivation of the pig gut microbiome towards novel bacterial diversity and tailored functional studies.</title>
        <authorList>
            <person name="Wylensek D."/>
            <person name="Hitch T.C.A."/>
            <person name="Clavel T."/>
        </authorList>
    </citation>
    <scope>NUCLEOTIDE SEQUENCE [LARGE SCALE GENOMIC DNA]</scope>
    <source>
        <strain evidence="2 3">WCA3-693-APC-4?</strain>
    </source>
</reference>
<dbReference type="PANTHER" id="PTHR48090">
    <property type="entry name" value="UNDECAPRENYL-PHOSPHATE 4-DEOXY-4-FORMAMIDO-L-ARABINOSE TRANSFERASE-RELATED"/>
    <property type="match status" value="1"/>
</dbReference>
<protein>
    <submittedName>
        <fullName evidence="2">Glycosyltransferase family 2 protein</fullName>
    </submittedName>
</protein>
<dbReference type="CDD" id="cd04179">
    <property type="entry name" value="DPM_DPG-synthase_like"/>
    <property type="match status" value="1"/>
</dbReference>
<keyword evidence="3" id="KW-1185">Reference proteome</keyword>
<dbReference type="InterPro" id="IPR029044">
    <property type="entry name" value="Nucleotide-diphossugar_trans"/>
</dbReference>
<dbReference type="Pfam" id="PF00535">
    <property type="entry name" value="Glycos_transf_2"/>
    <property type="match status" value="1"/>
</dbReference>